<proteinExistence type="predicted"/>
<dbReference type="OMA" id="IVIFWSI"/>
<dbReference type="OrthoDB" id="10319337at2759"/>
<reference evidence="3" key="1">
    <citation type="submission" date="2020-12" db="UniProtKB">
        <authorList>
            <consortium name="WormBaseParasite"/>
        </authorList>
    </citation>
    <scope>IDENTIFICATION</scope>
    <source>
        <strain evidence="3">MHco3</strain>
    </source>
</reference>
<evidence type="ECO:0000313" key="2">
    <source>
        <dbReference type="Proteomes" id="UP000025227"/>
    </source>
</evidence>
<protein>
    <submittedName>
        <fullName evidence="3">Lipocalin</fullName>
    </submittedName>
</protein>
<feature type="chain" id="PRO_5029710636" evidence="1">
    <location>
        <begin position="20"/>
        <end position="113"/>
    </location>
</feature>
<sequence length="113" mass="13135">MPLLTSIVIFWSIVNCASSVPGYVDVINMYRDVESQSDKGTHSKELSYEMKGGFFYDLRMASNDVENCALTEEEGSDRVKESWSKQPSNKKAVYRRMFPNLFGYWCMWTFTTR</sequence>
<accession>A0A7I4XWM2</accession>
<evidence type="ECO:0000313" key="3">
    <source>
        <dbReference type="WBParaSite" id="HCON_00016840-00001"/>
    </source>
</evidence>
<feature type="signal peptide" evidence="1">
    <location>
        <begin position="1"/>
        <end position="19"/>
    </location>
</feature>
<dbReference type="WBParaSite" id="HCON_00016840-00001">
    <property type="protein sequence ID" value="HCON_00016840-00001"/>
    <property type="gene ID" value="HCON_00016840"/>
</dbReference>
<dbReference type="Proteomes" id="UP000025227">
    <property type="component" value="Unplaced"/>
</dbReference>
<dbReference type="AlphaFoldDB" id="A0A7I4XWM2"/>
<evidence type="ECO:0000256" key="1">
    <source>
        <dbReference type="SAM" id="SignalP"/>
    </source>
</evidence>
<keyword evidence="2" id="KW-1185">Reference proteome</keyword>
<organism evidence="2 3">
    <name type="scientific">Haemonchus contortus</name>
    <name type="common">Barber pole worm</name>
    <dbReference type="NCBI Taxonomy" id="6289"/>
    <lineage>
        <taxon>Eukaryota</taxon>
        <taxon>Metazoa</taxon>
        <taxon>Ecdysozoa</taxon>
        <taxon>Nematoda</taxon>
        <taxon>Chromadorea</taxon>
        <taxon>Rhabditida</taxon>
        <taxon>Rhabditina</taxon>
        <taxon>Rhabditomorpha</taxon>
        <taxon>Strongyloidea</taxon>
        <taxon>Trichostrongylidae</taxon>
        <taxon>Haemonchus</taxon>
    </lineage>
</organism>
<keyword evidence="1" id="KW-0732">Signal</keyword>
<name>A0A7I4XWM2_HAECO</name>